<dbReference type="InterPro" id="IPR016162">
    <property type="entry name" value="Ald_DH_N"/>
</dbReference>
<evidence type="ECO:0000256" key="4">
    <source>
        <dbReference type="PIRNR" id="PIRNR036492"/>
    </source>
</evidence>
<dbReference type="EMBL" id="JAAVUN010000002">
    <property type="protein sequence ID" value="NKE08670.1"/>
    <property type="molecule type" value="Genomic_DNA"/>
</dbReference>
<keyword evidence="10" id="KW-1185">Reference proteome</keyword>
<dbReference type="Pfam" id="PF00171">
    <property type="entry name" value="Aldedh"/>
    <property type="match status" value="1"/>
</dbReference>
<dbReference type="AlphaFoldDB" id="A0A846TNZ1"/>
<comment type="similarity">
    <text evidence="1 4 7">Belongs to the aldehyde dehydrogenase family.</text>
</comment>
<dbReference type="GO" id="GO:0006081">
    <property type="term" value="P:aldehyde metabolic process"/>
    <property type="evidence" value="ECO:0007669"/>
    <property type="project" value="InterPro"/>
</dbReference>
<organism evidence="9 10">
    <name type="scientific">Kocuria subflava</name>
    <dbReference type="NCBI Taxonomy" id="1736139"/>
    <lineage>
        <taxon>Bacteria</taxon>
        <taxon>Bacillati</taxon>
        <taxon>Actinomycetota</taxon>
        <taxon>Actinomycetes</taxon>
        <taxon>Micrococcales</taxon>
        <taxon>Micrococcaceae</taxon>
        <taxon>Kocuria</taxon>
    </lineage>
</organism>
<evidence type="ECO:0000256" key="2">
    <source>
        <dbReference type="ARBA" id="ARBA00023002"/>
    </source>
</evidence>
<evidence type="ECO:0000256" key="6">
    <source>
        <dbReference type="PROSITE-ProRule" id="PRU10007"/>
    </source>
</evidence>
<dbReference type="GO" id="GO:0005737">
    <property type="term" value="C:cytoplasm"/>
    <property type="evidence" value="ECO:0007669"/>
    <property type="project" value="TreeGrafter"/>
</dbReference>
<dbReference type="PROSITE" id="PS00687">
    <property type="entry name" value="ALDEHYDE_DEHYDR_GLU"/>
    <property type="match status" value="1"/>
</dbReference>
<feature type="active site" evidence="5">
    <location>
        <position position="274"/>
    </location>
</feature>
<protein>
    <recommendedName>
        <fullName evidence="4">Aldehyde dehydrogenase</fullName>
    </recommendedName>
</protein>
<dbReference type="Proteomes" id="UP000521379">
    <property type="component" value="Unassembled WGS sequence"/>
</dbReference>
<gene>
    <name evidence="9" type="ORF">GTW58_01640</name>
</gene>
<feature type="domain" description="Aldehyde dehydrogenase" evidence="8">
    <location>
        <begin position="29"/>
        <end position="459"/>
    </location>
</feature>
<feature type="active site" evidence="5 6">
    <location>
        <position position="240"/>
    </location>
</feature>
<proteinExistence type="inferred from homology"/>
<accession>A0A846TNZ1</accession>
<dbReference type="InterPro" id="IPR012394">
    <property type="entry name" value="Aldehyde_DH_NAD(P)"/>
</dbReference>
<dbReference type="InterPro" id="IPR016161">
    <property type="entry name" value="Ald_DH/histidinol_DH"/>
</dbReference>
<dbReference type="InterPro" id="IPR015590">
    <property type="entry name" value="Aldehyde_DH_dom"/>
</dbReference>
<evidence type="ECO:0000313" key="9">
    <source>
        <dbReference type="EMBL" id="NKE08670.1"/>
    </source>
</evidence>
<dbReference type="CDD" id="cd07087">
    <property type="entry name" value="ALDH_F3-13-14_CALDH-like"/>
    <property type="match status" value="1"/>
</dbReference>
<name>A0A846TNZ1_9MICC</name>
<dbReference type="InterPro" id="IPR016160">
    <property type="entry name" value="Ald_DH_CS_CYS"/>
</dbReference>
<dbReference type="InterPro" id="IPR016163">
    <property type="entry name" value="Ald_DH_C"/>
</dbReference>
<evidence type="ECO:0000259" key="8">
    <source>
        <dbReference type="Pfam" id="PF00171"/>
    </source>
</evidence>
<keyword evidence="3" id="KW-0520">NAD</keyword>
<dbReference type="GO" id="GO:0004029">
    <property type="term" value="F:aldehyde dehydrogenase (NAD+) activity"/>
    <property type="evidence" value="ECO:0007669"/>
    <property type="project" value="TreeGrafter"/>
</dbReference>
<evidence type="ECO:0000256" key="1">
    <source>
        <dbReference type="ARBA" id="ARBA00009986"/>
    </source>
</evidence>
<dbReference type="Gene3D" id="3.40.605.10">
    <property type="entry name" value="Aldehyde Dehydrogenase, Chain A, domain 1"/>
    <property type="match status" value="1"/>
</dbReference>
<dbReference type="FunFam" id="3.40.605.10:FF:000004">
    <property type="entry name" value="Aldehyde dehydrogenase"/>
    <property type="match status" value="1"/>
</dbReference>
<dbReference type="PROSITE" id="PS00070">
    <property type="entry name" value="ALDEHYDE_DEHYDR_CYS"/>
    <property type="match status" value="1"/>
</dbReference>
<evidence type="ECO:0000313" key="10">
    <source>
        <dbReference type="Proteomes" id="UP000521379"/>
    </source>
</evidence>
<dbReference type="PIRSF" id="PIRSF036492">
    <property type="entry name" value="ALDH"/>
    <property type="match status" value="1"/>
</dbReference>
<reference evidence="9 10" key="1">
    <citation type="submission" date="2020-02" db="EMBL/GenBank/DDBJ databases">
        <authorList>
            <person name="Sun Q."/>
        </authorList>
    </citation>
    <scope>NUCLEOTIDE SEQUENCE [LARGE SCALE GENOMIC DNA]</scope>
    <source>
        <strain evidence="9 10">YIM 13062</strain>
    </source>
</reference>
<dbReference type="RefSeq" id="WP_052209251.1">
    <property type="nucleotide sequence ID" value="NZ_JAAVUN010000002.1"/>
</dbReference>
<dbReference type="PANTHER" id="PTHR43570:SF16">
    <property type="entry name" value="ALDEHYDE DEHYDROGENASE TYPE III, ISOFORM Q"/>
    <property type="match status" value="1"/>
</dbReference>
<dbReference type="SUPFAM" id="SSF53720">
    <property type="entry name" value="ALDH-like"/>
    <property type="match status" value="1"/>
</dbReference>
<keyword evidence="2 4" id="KW-0560">Oxidoreductase</keyword>
<dbReference type="FunFam" id="3.40.309.10:FF:000003">
    <property type="entry name" value="Aldehyde dehydrogenase"/>
    <property type="match status" value="1"/>
</dbReference>
<comment type="caution">
    <text evidence="9">The sequence shown here is derived from an EMBL/GenBank/DDBJ whole genome shotgun (WGS) entry which is preliminary data.</text>
</comment>
<dbReference type="InterPro" id="IPR029510">
    <property type="entry name" value="Ald_DH_CS_GLU"/>
</dbReference>
<dbReference type="PANTHER" id="PTHR43570">
    <property type="entry name" value="ALDEHYDE DEHYDROGENASE"/>
    <property type="match status" value="1"/>
</dbReference>
<evidence type="ECO:0000256" key="5">
    <source>
        <dbReference type="PIRSR" id="PIRSR036492-1"/>
    </source>
</evidence>
<sequence>METTTAETFWTPLNQQSGYDSQLAPVEGLDAADAERIDATVHSVRAAFAPPVDLETRLDRLDRLESMLRRWEAPLVEALGQDLGKSTTEAWTTELGTVFGEIHHLRRLLPQWMALSKVPGSATLAPSRGWVDHQPLGTVLIIAPWNYPVQLVLSPLAGALAAGNTAVVKPSEVTPHVAQVLTEALQDSLADCVGVVTGAVPETTRVLQHRFDHIFYTGNATVGRVVMRAAAEYLTPVTLELGGKSPVWVDDTVDLKVAAQRIAWGKFLNAGQTCVAPDYVMGPPQVLQRLETLLAAAVTSLYGADPARSDSYGRIVSRRHLDKLATTLSEVATEDMIFGGGTDAEQLYVAPTVVRQAPDGPLMQEEIFGPVLPLVEAADHHQAIQYINAREKPLALYVFSQDDAVRSEFRALTSSGGMCVGAPVIHLAHPHLPFGGVGESGVGNYHGAYSLQTFSHERAVLDKPLNPDTLKVVYPPYTAIKAKGAKIAMGLPSPTAAVRKLFGGGSTRPR</sequence>
<evidence type="ECO:0000256" key="7">
    <source>
        <dbReference type="RuleBase" id="RU003345"/>
    </source>
</evidence>
<evidence type="ECO:0000256" key="3">
    <source>
        <dbReference type="ARBA" id="ARBA00023027"/>
    </source>
</evidence>
<dbReference type="Gene3D" id="3.40.309.10">
    <property type="entry name" value="Aldehyde Dehydrogenase, Chain A, domain 2"/>
    <property type="match status" value="1"/>
</dbReference>